<dbReference type="OrthoDB" id="104535at2157"/>
<protein>
    <submittedName>
        <fullName evidence="1">Uncharacterized protein</fullName>
    </submittedName>
</protein>
<reference evidence="1 2" key="1">
    <citation type="submission" date="2016-04" db="EMBL/GenBank/DDBJ databases">
        <title>Complete genome sequence of Thermococcus siculi type strain RG-20.</title>
        <authorList>
            <person name="Oger P.M."/>
        </authorList>
    </citation>
    <scope>NUCLEOTIDE SEQUENCE [LARGE SCALE GENOMIC DNA]</scope>
    <source>
        <strain evidence="1 2">RG-20</strain>
    </source>
</reference>
<dbReference type="KEGG" id="tsl:A3L11_04645"/>
<evidence type="ECO:0000313" key="2">
    <source>
        <dbReference type="Proteomes" id="UP000250125"/>
    </source>
</evidence>
<dbReference type="RefSeq" id="WP_088855798.1">
    <property type="nucleotide sequence ID" value="NZ_CP015103.1"/>
</dbReference>
<dbReference type="AlphaFoldDB" id="A0A2Z2ML80"/>
<dbReference type="Proteomes" id="UP000250125">
    <property type="component" value="Chromosome"/>
</dbReference>
<organism evidence="1 2">
    <name type="scientific">Thermococcus siculi</name>
    <dbReference type="NCBI Taxonomy" id="72803"/>
    <lineage>
        <taxon>Archaea</taxon>
        <taxon>Methanobacteriati</taxon>
        <taxon>Methanobacteriota</taxon>
        <taxon>Thermococci</taxon>
        <taxon>Thermococcales</taxon>
        <taxon>Thermococcaceae</taxon>
        <taxon>Thermococcus</taxon>
    </lineage>
</organism>
<proteinExistence type="predicted"/>
<evidence type="ECO:0000313" key="1">
    <source>
        <dbReference type="EMBL" id="ASJ08558.1"/>
    </source>
</evidence>
<name>A0A2Z2ML80_9EURY</name>
<accession>A0A2Z2ML80</accession>
<keyword evidence="2" id="KW-1185">Reference proteome</keyword>
<dbReference type="GeneID" id="33317501"/>
<dbReference type="EMBL" id="CP015103">
    <property type="protein sequence ID" value="ASJ08558.1"/>
    <property type="molecule type" value="Genomic_DNA"/>
</dbReference>
<sequence length="62" mass="7655">MEGIEYIYDKHGRIKGVIVPPELWEKVREKIFEPSKYRGIYKGRKDLKKSLRELRDEWERDF</sequence>
<gene>
    <name evidence="1" type="ORF">A3L11_04645</name>
</gene>